<dbReference type="STRING" id="400092.PKOR_14165"/>
<evidence type="ECO:0000313" key="1">
    <source>
        <dbReference type="EMBL" id="AKD04030.1"/>
    </source>
</evidence>
<dbReference type="EMBL" id="CP009621">
    <property type="protein sequence ID" value="AKD04030.1"/>
    <property type="molecule type" value="Genomic_DNA"/>
</dbReference>
<dbReference type="HOGENOM" id="CLU_2684700_0_0_10"/>
<dbReference type="AlphaFoldDB" id="A0A0E3ZHD7"/>
<evidence type="ECO:0000313" key="2">
    <source>
        <dbReference type="Proteomes" id="UP000033109"/>
    </source>
</evidence>
<reference evidence="1 2" key="1">
    <citation type="journal article" date="2015" name="Sci. Rep.">
        <title>Unraveling adaptation of Pontibacter korlensis to radiation and infertility in desert through complete genome and comparative transcriptomic analysis.</title>
        <authorList>
            <person name="Dai J."/>
            <person name="Dai W."/>
            <person name="Qiu C."/>
            <person name="Yang Z."/>
            <person name="Zhang Y."/>
            <person name="Zhou M."/>
            <person name="Zhang L."/>
            <person name="Fang C."/>
            <person name="Gao Q."/>
            <person name="Yang Q."/>
            <person name="Li X."/>
            <person name="Wang Z."/>
            <person name="Wang Z."/>
            <person name="Jia Z."/>
            <person name="Chen X."/>
        </authorList>
    </citation>
    <scope>NUCLEOTIDE SEQUENCE [LARGE SCALE GENOMIC DNA]</scope>
    <source>
        <strain evidence="1 2">X14-1T</strain>
    </source>
</reference>
<dbReference type="KEGG" id="pko:PKOR_14165"/>
<protein>
    <submittedName>
        <fullName evidence="1">Uncharacterized protein</fullName>
    </submittedName>
</protein>
<dbReference type="RefSeq" id="WP_046311575.1">
    <property type="nucleotide sequence ID" value="NZ_CP009621.1"/>
</dbReference>
<proteinExistence type="predicted"/>
<gene>
    <name evidence="1" type="ORF">PKOR_14165</name>
</gene>
<organism evidence="1 2">
    <name type="scientific">Pontibacter korlensis</name>
    <dbReference type="NCBI Taxonomy" id="400092"/>
    <lineage>
        <taxon>Bacteria</taxon>
        <taxon>Pseudomonadati</taxon>
        <taxon>Bacteroidota</taxon>
        <taxon>Cytophagia</taxon>
        <taxon>Cytophagales</taxon>
        <taxon>Hymenobacteraceae</taxon>
        <taxon>Pontibacter</taxon>
    </lineage>
</organism>
<sequence>MFTSVGEVKNQALVNPFAKRTSDWYYPESKEEPVSWNQYLTLRSSEEAESTLNGTTSSLNVQRKAYLLIKRKVV</sequence>
<dbReference type="Proteomes" id="UP000033109">
    <property type="component" value="Chromosome"/>
</dbReference>
<dbReference type="PATRIC" id="fig|400092.3.peg.3086"/>
<name>A0A0E3ZHD7_9BACT</name>
<keyword evidence="2" id="KW-1185">Reference proteome</keyword>
<accession>A0A0E3ZHD7</accession>